<comment type="caution">
    <text evidence="9">The sequence shown here is derived from an EMBL/GenBank/DDBJ whole genome shotgun (WGS) entry which is preliminary data.</text>
</comment>
<name>A0ABS4IXS8_9BACL</name>
<evidence type="ECO:0000313" key="9">
    <source>
        <dbReference type="EMBL" id="MBP1991691.1"/>
    </source>
</evidence>
<gene>
    <name evidence="9" type="ORF">J2Z66_003298</name>
</gene>
<evidence type="ECO:0000256" key="5">
    <source>
        <dbReference type="ARBA" id="ARBA00022989"/>
    </source>
</evidence>
<evidence type="ECO:0000256" key="4">
    <source>
        <dbReference type="ARBA" id="ARBA00022692"/>
    </source>
</evidence>
<accession>A0ABS4IXS8</accession>
<evidence type="ECO:0000256" key="7">
    <source>
        <dbReference type="RuleBase" id="RU363032"/>
    </source>
</evidence>
<dbReference type="SUPFAM" id="SSF161098">
    <property type="entry name" value="MetI-like"/>
    <property type="match status" value="1"/>
</dbReference>
<comment type="subcellular location">
    <subcellularLocation>
        <location evidence="1 7">Cell membrane</location>
        <topology evidence="1 7">Multi-pass membrane protein</topology>
    </subcellularLocation>
</comment>
<evidence type="ECO:0000256" key="2">
    <source>
        <dbReference type="ARBA" id="ARBA00022448"/>
    </source>
</evidence>
<sequence>MTSVLQFSKWKQITKLIVPSALPNILLGVRLSLGVSWLGIVVAEMMGSNAGIGNMIQEARQFSQTTIVLSGIVIFAIVGKLSDSLVRFLENRWLKWRDNFQG</sequence>
<feature type="transmembrane region" description="Helical" evidence="7">
    <location>
        <begin position="62"/>
        <end position="82"/>
    </location>
</feature>
<keyword evidence="5 7" id="KW-1133">Transmembrane helix</keyword>
<protein>
    <submittedName>
        <fullName evidence="9">ABC-type nitrate/sulfonate/bicarbonate transport system permease component</fullName>
    </submittedName>
</protein>
<dbReference type="Proteomes" id="UP001519287">
    <property type="component" value="Unassembled WGS sequence"/>
</dbReference>
<dbReference type="InterPro" id="IPR035906">
    <property type="entry name" value="MetI-like_sf"/>
</dbReference>
<dbReference type="EMBL" id="JAGGLB010000010">
    <property type="protein sequence ID" value="MBP1991691.1"/>
    <property type="molecule type" value="Genomic_DNA"/>
</dbReference>
<keyword evidence="2 7" id="KW-0813">Transport</keyword>
<organism evidence="9 10">
    <name type="scientific">Paenibacillus eucommiae</name>
    <dbReference type="NCBI Taxonomy" id="1355755"/>
    <lineage>
        <taxon>Bacteria</taxon>
        <taxon>Bacillati</taxon>
        <taxon>Bacillota</taxon>
        <taxon>Bacilli</taxon>
        <taxon>Bacillales</taxon>
        <taxon>Paenibacillaceae</taxon>
        <taxon>Paenibacillus</taxon>
    </lineage>
</organism>
<dbReference type="CDD" id="cd06261">
    <property type="entry name" value="TM_PBP2"/>
    <property type="match status" value="1"/>
</dbReference>
<dbReference type="Gene3D" id="1.10.3720.10">
    <property type="entry name" value="MetI-like"/>
    <property type="match status" value="1"/>
</dbReference>
<keyword evidence="10" id="KW-1185">Reference proteome</keyword>
<dbReference type="PANTHER" id="PTHR30151">
    <property type="entry name" value="ALKANE SULFONATE ABC TRANSPORTER-RELATED, MEMBRANE SUBUNIT"/>
    <property type="match status" value="1"/>
</dbReference>
<reference evidence="9 10" key="1">
    <citation type="submission" date="2021-03" db="EMBL/GenBank/DDBJ databases">
        <title>Genomic Encyclopedia of Type Strains, Phase IV (KMG-IV): sequencing the most valuable type-strain genomes for metagenomic binning, comparative biology and taxonomic classification.</title>
        <authorList>
            <person name="Goeker M."/>
        </authorList>
    </citation>
    <scope>NUCLEOTIDE SEQUENCE [LARGE SCALE GENOMIC DNA]</scope>
    <source>
        <strain evidence="9 10">DSM 26048</strain>
    </source>
</reference>
<dbReference type="Pfam" id="PF00528">
    <property type="entry name" value="BPD_transp_1"/>
    <property type="match status" value="1"/>
</dbReference>
<keyword evidence="6 7" id="KW-0472">Membrane</keyword>
<proteinExistence type="inferred from homology"/>
<evidence type="ECO:0000313" key="10">
    <source>
        <dbReference type="Proteomes" id="UP001519287"/>
    </source>
</evidence>
<evidence type="ECO:0000256" key="3">
    <source>
        <dbReference type="ARBA" id="ARBA00022475"/>
    </source>
</evidence>
<evidence type="ECO:0000256" key="6">
    <source>
        <dbReference type="ARBA" id="ARBA00023136"/>
    </source>
</evidence>
<dbReference type="InterPro" id="IPR000515">
    <property type="entry name" value="MetI-like"/>
</dbReference>
<keyword evidence="3" id="KW-1003">Cell membrane</keyword>
<dbReference type="PROSITE" id="PS50928">
    <property type="entry name" value="ABC_TM1"/>
    <property type="match status" value="1"/>
</dbReference>
<evidence type="ECO:0000256" key="1">
    <source>
        <dbReference type="ARBA" id="ARBA00004651"/>
    </source>
</evidence>
<feature type="transmembrane region" description="Helical" evidence="7">
    <location>
        <begin position="21"/>
        <end position="42"/>
    </location>
</feature>
<feature type="domain" description="ABC transmembrane type-1" evidence="8">
    <location>
        <begin position="1"/>
        <end position="86"/>
    </location>
</feature>
<evidence type="ECO:0000259" key="8">
    <source>
        <dbReference type="PROSITE" id="PS50928"/>
    </source>
</evidence>
<keyword evidence="4 7" id="KW-0812">Transmembrane</keyword>
<comment type="similarity">
    <text evidence="7">Belongs to the binding-protein-dependent transport system permease family.</text>
</comment>
<dbReference type="PANTHER" id="PTHR30151:SF38">
    <property type="entry name" value="ALIPHATIC SULFONATES TRANSPORT PERMEASE PROTEIN SSUC-RELATED"/>
    <property type="match status" value="1"/>
</dbReference>